<evidence type="ECO:0000256" key="2">
    <source>
        <dbReference type="ARBA" id="ARBA00001962"/>
    </source>
</evidence>
<comment type="caution">
    <text evidence="15">The sequence shown here is derived from an EMBL/GenBank/DDBJ whole genome shotgun (WGS) entry which is preliminary data.</text>
</comment>
<protein>
    <recommendedName>
        <fullName evidence="6">S-ribosylhomocysteine lyase</fullName>
        <ecNumber evidence="5">4.4.1.21</ecNumber>
    </recommendedName>
    <alternativeName>
        <fullName evidence="13">AI-2 synthesis protein</fullName>
    </alternativeName>
    <alternativeName>
        <fullName evidence="14">Autoinducer-2 production protein LuxS</fullName>
    </alternativeName>
</protein>
<reference evidence="15" key="1">
    <citation type="journal article" date="2021" name="PeerJ">
        <title>Extensive microbial diversity within the chicken gut microbiome revealed by metagenomics and culture.</title>
        <authorList>
            <person name="Gilroy R."/>
            <person name="Ravi A."/>
            <person name="Getino M."/>
            <person name="Pursley I."/>
            <person name="Horton D.L."/>
            <person name="Alikhan N.F."/>
            <person name="Baker D."/>
            <person name="Gharbi K."/>
            <person name="Hall N."/>
            <person name="Watson M."/>
            <person name="Adriaenssens E.M."/>
            <person name="Foster-Nyarko E."/>
            <person name="Jarju S."/>
            <person name="Secka A."/>
            <person name="Antonio M."/>
            <person name="Oren A."/>
            <person name="Chaudhuri R.R."/>
            <person name="La Ragione R."/>
            <person name="Hildebrand F."/>
            <person name="Pallen M.J."/>
        </authorList>
    </citation>
    <scope>NUCLEOTIDE SEQUENCE</scope>
    <source>
        <strain evidence="15">5790</strain>
    </source>
</reference>
<comment type="function">
    <text evidence="12">Involved in the synthesis of autoinducer 2 (AI-2) which is secreted by bacteria and is used to communicate both the cell density and the metabolic potential of the environment. The regulation of gene expression in response to changes in cell density is called quorum sensing. Catalyzes the transformation of S-ribosylhomocysteine (RHC) to homocysteine (HC) and 4,5-dihydroxy-2,3-pentadione (DPD).</text>
</comment>
<proteinExistence type="inferred from homology"/>
<dbReference type="PANTHER" id="PTHR35799:SF1">
    <property type="entry name" value="S-RIBOSYLHOMOCYSTEINE LYASE"/>
    <property type="match status" value="1"/>
</dbReference>
<evidence type="ECO:0000256" key="13">
    <source>
        <dbReference type="ARBA" id="ARBA00030600"/>
    </source>
</evidence>
<accession>A0A9D1TL59</accession>
<keyword evidence="8" id="KW-0479">Metal-binding</keyword>
<name>A0A9D1TL59_9FIRM</name>
<dbReference type="GO" id="GO:0009372">
    <property type="term" value="P:quorum sensing"/>
    <property type="evidence" value="ECO:0007669"/>
    <property type="project" value="UniProtKB-KW"/>
</dbReference>
<keyword evidence="7" id="KW-0673">Quorum sensing</keyword>
<comment type="catalytic activity">
    <reaction evidence="1">
        <text>S-(5-deoxy-D-ribos-5-yl)-L-homocysteine = (S)-4,5-dihydroxypentane-2,3-dione + L-homocysteine</text>
        <dbReference type="Rhea" id="RHEA:17753"/>
        <dbReference type="ChEBI" id="CHEBI:29484"/>
        <dbReference type="ChEBI" id="CHEBI:58195"/>
        <dbReference type="ChEBI" id="CHEBI:58199"/>
        <dbReference type="EC" id="4.4.1.21"/>
    </reaction>
</comment>
<evidence type="ECO:0000256" key="3">
    <source>
        <dbReference type="ARBA" id="ARBA00007311"/>
    </source>
</evidence>
<dbReference type="EC" id="4.4.1.21" evidence="5"/>
<evidence type="ECO:0000313" key="15">
    <source>
        <dbReference type="EMBL" id="HIV85577.1"/>
    </source>
</evidence>
<evidence type="ECO:0000256" key="8">
    <source>
        <dbReference type="ARBA" id="ARBA00022723"/>
    </source>
</evidence>
<reference evidence="15" key="2">
    <citation type="submission" date="2021-04" db="EMBL/GenBank/DDBJ databases">
        <authorList>
            <person name="Gilroy R."/>
        </authorList>
    </citation>
    <scope>NUCLEOTIDE SEQUENCE</scope>
    <source>
        <strain evidence="15">5790</strain>
    </source>
</reference>
<evidence type="ECO:0000256" key="11">
    <source>
        <dbReference type="ARBA" id="ARBA00023239"/>
    </source>
</evidence>
<evidence type="ECO:0000256" key="7">
    <source>
        <dbReference type="ARBA" id="ARBA00022654"/>
    </source>
</evidence>
<keyword evidence="11 15" id="KW-0456">Lyase</keyword>
<evidence type="ECO:0000256" key="9">
    <source>
        <dbReference type="ARBA" id="ARBA00022929"/>
    </source>
</evidence>
<keyword evidence="10" id="KW-0408">Iron</keyword>
<evidence type="ECO:0000256" key="5">
    <source>
        <dbReference type="ARBA" id="ARBA00012240"/>
    </source>
</evidence>
<dbReference type="GO" id="GO:0005506">
    <property type="term" value="F:iron ion binding"/>
    <property type="evidence" value="ECO:0007669"/>
    <property type="project" value="InterPro"/>
</dbReference>
<dbReference type="InterPro" id="IPR003815">
    <property type="entry name" value="S-ribosylhomocysteinase"/>
</dbReference>
<evidence type="ECO:0000256" key="14">
    <source>
        <dbReference type="ARBA" id="ARBA00031777"/>
    </source>
</evidence>
<dbReference type="InterPro" id="IPR037005">
    <property type="entry name" value="LuxS_sf"/>
</dbReference>
<keyword evidence="9" id="KW-0071">Autoinducer synthesis</keyword>
<dbReference type="Gene3D" id="3.30.1360.80">
    <property type="entry name" value="S-ribosylhomocysteinase (LuxS)"/>
    <property type="match status" value="1"/>
</dbReference>
<evidence type="ECO:0000256" key="4">
    <source>
        <dbReference type="ARBA" id="ARBA00011738"/>
    </source>
</evidence>
<dbReference type="InterPro" id="IPR011249">
    <property type="entry name" value="Metalloenz_LuxS/M16"/>
</dbReference>
<dbReference type="PRINTS" id="PR01487">
    <property type="entry name" value="LUXSPROTEIN"/>
</dbReference>
<gene>
    <name evidence="15" type="ORF">H9900_02070</name>
</gene>
<dbReference type="Pfam" id="PF02664">
    <property type="entry name" value="LuxS"/>
    <property type="match status" value="1"/>
</dbReference>
<organism evidence="15 16">
    <name type="scientific">Candidatus Monoglobus merdigallinarum</name>
    <dbReference type="NCBI Taxonomy" id="2838698"/>
    <lineage>
        <taxon>Bacteria</taxon>
        <taxon>Bacillati</taxon>
        <taxon>Bacillota</taxon>
        <taxon>Clostridia</taxon>
        <taxon>Monoglobales</taxon>
        <taxon>Monoglobaceae</taxon>
        <taxon>Monoglobus</taxon>
    </lineage>
</organism>
<evidence type="ECO:0000256" key="10">
    <source>
        <dbReference type="ARBA" id="ARBA00023004"/>
    </source>
</evidence>
<comment type="similarity">
    <text evidence="3">Belongs to the LuxS family.</text>
</comment>
<dbReference type="SUPFAM" id="SSF63411">
    <property type="entry name" value="LuxS/MPP-like metallohydrolase"/>
    <property type="match status" value="1"/>
</dbReference>
<dbReference type="NCBIfam" id="NF002604">
    <property type="entry name" value="PRK02260.1-4"/>
    <property type="match status" value="1"/>
</dbReference>
<dbReference type="Proteomes" id="UP000824162">
    <property type="component" value="Unassembled WGS sequence"/>
</dbReference>
<dbReference type="EMBL" id="DXIJ01000040">
    <property type="protein sequence ID" value="HIV85577.1"/>
    <property type="molecule type" value="Genomic_DNA"/>
</dbReference>
<evidence type="ECO:0000313" key="16">
    <source>
        <dbReference type="Proteomes" id="UP000824162"/>
    </source>
</evidence>
<sequence>MKKIASFTVDHRKIKPWVYISRIDGDITTYDVRMRKPNTGDVLSNSVLHSMEHLFATMVRNSEMADRVIYFGPMGCQTGFYLLIRDADNAEVVSIIKRILRDISVYDGEMPGASEIECGNYRNLDVGAAAKEAASYLKEIEALTENDLRYEE</sequence>
<comment type="cofactor">
    <cofactor evidence="2">
        <name>Fe cation</name>
        <dbReference type="ChEBI" id="CHEBI:24875"/>
    </cofactor>
</comment>
<evidence type="ECO:0000256" key="12">
    <source>
        <dbReference type="ARBA" id="ARBA00024654"/>
    </source>
</evidence>
<dbReference type="AlphaFoldDB" id="A0A9D1TL59"/>
<evidence type="ECO:0000256" key="1">
    <source>
        <dbReference type="ARBA" id="ARBA00000297"/>
    </source>
</evidence>
<dbReference type="GO" id="GO:0043768">
    <property type="term" value="F:S-ribosylhomocysteine lyase activity"/>
    <property type="evidence" value="ECO:0007669"/>
    <property type="project" value="UniProtKB-EC"/>
</dbReference>
<comment type="subunit">
    <text evidence="4">Homodimer.</text>
</comment>
<evidence type="ECO:0000256" key="6">
    <source>
        <dbReference type="ARBA" id="ARBA00015130"/>
    </source>
</evidence>
<dbReference type="PANTHER" id="PTHR35799">
    <property type="entry name" value="S-RIBOSYLHOMOCYSTEINE LYASE"/>
    <property type="match status" value="1"/>
</dbReference>